<name>A0A7F5RBK4_AGRPL</name>
<organism evidence="1 2">
    <name type="scientific">Agrilus planipennis</name>
    <name type="common">Emerald ash borer</name>
    <name type="synonym">Agrilus marcopoli</name>
    <dbReference type="NCBI Taxonomy" id="224129"/>
    <lineage>
        <taxon>Eukaryota</taxon>
        <taxon>Metazoa</taxon>
        <taxon>Ecdysozoa</taxon>
        <taxon>Arthropoda</taxon>
        <taxon>Hexapoda</taxon>
        <taxon>Insecta</taxon>
        <taxon>Pterygota</taxon>
        <taxon>Neoptera</taxon>
        <taxon>Endopterygota</taxon>
        <taxon>Coleoptera</taxon>
        <taxon>Polyphaga</taxon>
        <taxon>Elateriformia</taxon>
        <taxon>Buprestoidea</taxon>
        <taxon>Buprestidae</taxon>
        <taxon>Agrilinae</taxon>
        <taxon>Agrilus</taxon>
    </lineage>
</organism>
<protein>
    <submittedName>
        <fullName evidence="2">Uncharacterized protein LOC108740454</fullName>
    </submittedName>
</protein>
<dbReference type="Gene3D" id="1.25.10.10">
    <property type="entry name" value="Leucine-rich Repeat Variant"/>
    <property type="match status" value="1"/>
</dbReference>
<dbReference type="Proteomes" id="UP000192223">
    <property type="component" value="Unplaced"/>
</dbReference>
<dbReference type="KEGG" id="apln:108740454"/>
<gene>
    <name evidence="2" type="primary">LOC108740454</name>
</gene>
<dbReference type="InParanoid" id="A0A7F5RBK4"/>
<dbReference type="RefSeq" id="XP_025833330.1">
    <property type="nucleotide sequence ID" value="XM_025977545.1"/>
</dbReference>
<dbReference type="OrthoDB" id="6681150at2759"/>
<reference evidence="2" key="1">
    <citation type="submission" date="2025-08" db="UniProtKB">
        <authorList>
            <consortium name="RefSeq"/>
        </authorList>
    </citation>
    <scope>IDENTIFICATION</scope>
    <source>
        <tissue evidence="2">Entire body</tissue>
    </source>
</reference>
<keyword evidence="1" id="KW-1185">Reference proteome</keyword>
<dbReference type="SUPFAM" id="SSF48371">
    <property type="entry name" value="ARM repeat"/>
    <property type="match status" value="1"/>
</dbReference>
<evidence type="ECO:0000313" key="2">
    <source>
        <dbReference type="RefSeq" id="XP_025833330.1"/>
    </source>
</evidence>
<sequence>MFKKPYLSDYIFNLYSFNAMDLKQTVAYQRSQLKTHNVIHKLWAKLKGRSTENINDLEEQEFQRHLPLQLEEFFGECVLKAKNCLQENSNLFEELDYKYLCSLIYFMLTRIDAEGQADNITLLINVGSLYLTLNYLQNSENIVFFNDVYIEVVKILDYIRIANYKESPLLMFLDDLRMFLSQSRTALNQNSLLHTISSLSEFVFLENTTVFETFSDEGMNLHGGKTAYLAFRCYQAIINKNYSKKLDMSNARLATVLSLMTCFKSNTAPVRMLSVFQRNVQNFIQDTSPFLLIEDEHLLVKALQVIIPKPEYDCYEGIAGLLRNLPLEQFQAFVQWTAYAMVSDNKSYKQYFPNIAVFIVKNPPDSGHFSKCEVVVEMLSQNIIKLTADSCNEIRENAIRNLDELLKINDASTKMALRRILSREEELHSMNAKSILIILKRNVDLKWTKVATNQRIINILCQFIILRDDYFLTQQTIDILLSISLTAKPFHLKPCISSLHVLIEACLGFADNVVKVIVSIFIHQLFKENSSLFIKELWKMIFGEPNTKNNKMDTWSIANLVLSQNFDCDQIFKKFADEKLLDNELVLNVINSLQEQPTAWKLLNLLCKYVKFNDWFKIERYILQSLTTKTFSETSVYMFSSFNGMLMNRSVNNEQEMCSLRMILSLLCNNFISLVFPLNCLPAVVELISTISNLSATFPNWAKDALSILNGRLQRSLTCIITKNLECVVEVERDIVYTAELITISKDCVDSVPADNLDLLKSIVNPEHENLALREFLSRYSSVWTQCLILYSKIMIQRGGDDSLELSQVLQKTLHYSDPNVQLPALYALYDLCHIYFEYFDPIIPHLFTVIDQNNASVRLASAKIIMECIDNDVIKLKDTYFLLFISLIIDHNEDVRKIVIKYMKQKFFVKNERLIAQNFVFSVFHLNQYHDHPMLQLPPSDIQILQRRRYLHPDLSQMFYFLFRNVSKKTQFNIIETLAKQVLIPALSNAEDYCTKADKIRVFEDSLLLILKFAVLTETLNITDTKEFYEEQIKTTFKRLLGPGGSTGTPKYNIKNQHGVLKVVLKTLLELPEKIGLNYCNTLELICRTTVIFIKGFFDDIKNLVCEDNVLKHAVENFLEFYKKQSSKFMYEKSYVPEQMDFIYSIDL</sequence>
<evidence type="ECO:0000313" key="1">
    <source>
        <dbReference type="Proteomes" id="UP000192223"/>
    </source>
</evidence>
<dbReference type="InterPro" id="IPR016024">
    <property type="entry name" value="ARM-type_fold"/>
</dbReference>
<dbReference type="GeneID" id="108740454"/>
<dbReference type="InterPro" id="IPR011989">
    <property type="entry name" value="ARM-like"/>
</dbReference>
<proteinExistence type="predicted"/>
<dbReference type="AlphaFoldDB" id="A0A7F5RBK4"/>
<accession>A0A7F5RBK4</accession>